<gene>
    <name evidence="17" type="ORF">AAV32_13705</name>
    <name evidence="18" type="ORF">EV679_0281</name>
</gene>
<dbReference type="Gene3D" id="3.55.50.30">
    <property type="match status" value="1"/>
</dbReference>
<dbReference type="Pfam" id="PF00593">
    <property type="entry name" value="TonB_dep_Rec_b-barrel"/>
    <property type="match status" value="1"/>
</dbReference>
<dbReference type="RefSeq" id="WP_068373316.1">
    <property type="nucleotide sequence ID" value="NZ_CBCSEB010000003.1"/>
</dbReference>
<dbReference type="Gene3D" id="2.40.170.20">
    <property type="entry name" value="TonB-dependent receptor, beta-barrel domain"/>
    <property type="match status" value="1"/>
</dbReference>
<feature type="chain" id="PRO_5033251984" evidence="15">
    <location>
        <begin position="44"/>
        <end position="829"/>
    </location>
</feature>
<dbReference type="PANTHER" id="PTHR30069:SF41">
    <property type="entry name" value="HEME_HEMOPEXIN UTILIZATION PROTEIN C"/>
    <property type="match status" value="1"/>
</dbReference>
<keyword evidence="11 18" id="KW-0675">Receptor</keyword>
<evidence type="ECO:0000256" key="15">
    <source>
        <dbReference type="SAM" id="SignalP"/>
    </source>
</evidence>
<keyword evidence="5" id="KW-0406">Ion transport</keyword>
<dbReference type="GO" id="GO:0015344">
    <property type="term" value="F:siderophore uptake transmembrane transporter activity"/>
    <property type="evidence" value="ECO:0007669"/>
    <property type="project" value="TreeGrafter"/>
</dbReference>
<evidence type="ECO:0000256" key="8">
    <source>
        <dbReference type="ARBA" id="ARBA00023004"/>
    </source>
</evidence>
<dbReference type="CDD" id="cd01347">
    <property type="entry name" value="ligand_gated_channel"/>
    <property type="match status" value="1"/>
</dbReference>
<dbReference type="PANTHER" id="PTHR30069">
    <property type="entry name" value="TONB-DEPENDENT OUTER MEMBRANE RECEPTOR"/>
    <property type="match status" value="1"/>
</dbReference>
<dbReference type="SUPFAM" id="SSF56935">
    <property type="entry name" value="Porins"/>
    <property type="match status" value="1"/>
</dbReference>
<keyword evidence="6 13" id="KW-0812">Transmembrane</keyword>
<evidence type="ECO:0000256" key="13">
    <source>
        <dbReference type="PROSITE-ProRule" id="PRU01360"/>
    </source>
</evidence>
<dbReference type="GO" id="GO:0015232">
    <property type="term" value="F:heme transmembrane transporter activity"/>
    <property type="evidence" value="ECO:0007669"/>
    <property type="project" value="InterPro"/>
</dbReference>
<feature type="signal peptide" evidence="15">
    <location>
        <begin position="1"/>
        <end position="43"/>
    </location>
</feature>
<dbReference type="GO" id="GO:0044718">
    <property type="term" value="P:siderophore transmembrane transport"/>
    <property type="evidence" value="ECO:0007669"/>
    <property type="project" value="TreeGrafter"/>
</dbReference>
<evidence type="ECO:0000256" key="5">
    <source>
        <dbReference type="ARBA" id="ARBA00022496"/>
    </source>
</evidence>
<reference evidence="17 19" key="1">
    <citation type="submission" date="2015-04" db="EMBL/GenBank/DDBJ databases">
        <title>Genome sequence of Kerstersia gyiorum CG1.</title>
        <authorList>
            <person name="Greninger A.L."/>
            <person name="Kozyreva V."/>
            <person name="Chaturvedi V."/>
        </authorList>
    </citation>
    <scope>NUCLEOTIDE SEQUENCE [LARGE SCALE GENOMIC DNA]</scope>
    <source>
        <strain evidence="17 19">CG1</strain>
    </source>
</reference>
<keyword evidence="10 13" id="KW-0472">Membrane</keyword>
<dbReference type="Proteomes" id="UP000292039">
    <property type="component" value="Unassembled WGS sequence"/>
</dbReference>
<evidence type="ECO:0000256" key="3">
    <source>
        <dbReference type="ARBA" id="ARBA00022448"/>
    </source>
</evidence>
<proteinExistence type="inferred from homology"/>
<evidence type="ECO:0000256" key="10">
    <source>
        <dbReference type="ARBA" id="ARBA00023136"/>
    </source>
</evidence>
<dbReference type="GO" id="GO:0009279">
    <property type="term" value="C:cell outer membrane"/>
    <property type="evidence" value="ECO:0007669"/>
    <property type="project" value="UniProtKB-SubCell"/>
</dbReference>
<evidence type="ECO:0000313" key="20">
    <source>
        <dbReference type="Proteomes" id="UP000292039"/>
    </source>
</evidence>
<dbReference type="PROSITE" id="PS52016">
    <property type="entry name" value="TONB_DEPENDENT_REC_3"/>
    <property type="match status" value="1"/>
</dbReference>
<dbReference type="NCBIfam" id="TIGR01786">
    <property type="entry name" value="TonB-hemlactrns"/>
    <property type="match status" value="1"/>
</dbReference>
<name>A0A171KQ66_9BURK</name>
<dbReference type="SMART" id="SM00965">
    <property type="entry name" value="STN"/>
    <property type="match status" value="1"/>
</dbReference>
<reference evidence="18 20" key="2">
    <citation type="submission" date="2019-02" db="EMBL/GenBank/DDBJ databases">
        <title>Genomic Encyclopedia of Type Strains, Phase IV (KMG-IV): sequencing the most valuable type-strain genomes for metagenomic binning, comparative biology and taxonomic classification.</title>
        <authorList>
            <person name="Goeker M."/>
        </authorList>
    </citation>
    <scope>NUCLEOTIDE SEQUENCE [LARGE SCALE GENOMIC DNA]</scope>
    <source>
        <strain evidence="18 20">DSM 16618</strain>
    </source>
</reference>
<keyword evidence="19" id="KW-1185">Reference proteome</keyword>
<evidence type="ECO:0000256" key="7">
    <source>
        <dbReference type="ARBA" id="ARBA00022729"/>
    </source>
</evidence>
<dbReference type="InterPro" id="IPR012910">
    <property type="entry name" value="Plug_dom"/>
</dbReference>
<evidence type="ECO:0000256" key="9">
    <source>
        <dbReference type="ARBA" id="ARBA00023077"/>
    </source>
</evidence>
<feature type="domain" description="Secretin/TonB short N-terminal" evidence="16">
    <location>
        <begin position="74"/>
        <end position="124"/>
    </location>
</feature>
<evidence type="ECO:0000256" key="14">
    <source>
        <dbReference type="RuleBase" id="RU003357"/>
    </source>
</evidence>
<keyword evidence="4 13" id="KW-1134">Transmembrane beta strand</keyword>
<dbReference type="Pfam" id="PF07715">
    <property type="entry name" value="Plug"/>
    <property type="match status" value="1"/>
</dbReference>
<organism evidence="17 19">
    <name type="scientific">Kerstersia gyiorum</name>
    <dbReference type="NCBI Taxonomy" id="206506"/>
    <lineage>
        <taxon>Bacteria</taxon>
        <taxon>Pseudomonadati</taxon>
        <taxon>Pseudomonadota</taxon>
        <taxon>Betaproteobacteria</taxon>
        <taxon>Burkholderiales</taxon>
        <taxon>Alcaligenaceae</taxon>
        <taxon>Kerstersia</taxon>
    </lineage>
</organism>
<evidence type="ECO:0000313" key="19">
    <source>
        <dbReference type="Proteomes" id="UP000078084"/>
    </source>
</evidence>
<dbReference type="EMBL" id="LBNE01000010">
    <property type="protein sequence ID" value="KKO71033.1"/>
    <property type="molecule type" value="Genomic_DNA"/>
</dbReference>
<evidence type="ECO:0000256" key="1">
    <source>
        <dbReference type="ARBA" id="ARBA00004571"/>
    </source>
</evidence>
<accession>A0A171KQ66</accession>
<dbReference type="STRING" id="206506.AAV32_13705"/>
<evidence type="ECO:0000313" key="17">
    <source>
        <dbReference type="EMBL" id="KKO71033.1"/>
    </source>
</evidence>
<comment type="caution">
    <text evidence="17">The sequence shown here is derived from an EMBL/GenBank/DDBJ whole genome shotgun (WGS) entry which is preliminary data.</text>
</comment>
<evidence type="ECO:0000256" key="12">
    <source>
        <dbReference type="ARBA" id="ARBA00023237"/>
    </source>
</evidence>
<sequence>MDSGFQATRKARARVVPGVWQPTLLTTLLLLMLAPLAPAPASAQEAGIAAERHYDIPAGQLADVLTRLGSEARILLMYPAALVSGVHSPGVQGARDGAAALSDALRGTGLEAIPTADGYTLRRLPQGAVTTLGAVEVTGAAYDPRDEIFHALGSVGVVTREALDRVPVTSARDIFQGEPGVYVMDGNQDPGINNINIRGIQGPGRINMMVDGTRQNASNYAGYGGQMSRVYIDPELLGGVDIEKGPTGGMHGAGVTGGVVNLRTLNADDLLEGDASRGGRLRVIHGDNGYNTAGMVAGAIRLDSGLALTGGVSRRKSDNYHTGTRSVPEDGYPYCNSRGQDIDDCSSEVPLTHQDMVSGLFKAQYRINAAHSLEAGATYYRNEFVSWARGAAADEELGFPEQHVSANTLSLRYQWNPVDNPWWDVRANLWRAANRTSYEMFGEHYDMHTVGTEISNTARLPLGDNLLTLNVGGEFYQDKADTHSSGATTDPRTGLGREGLTANGKRNIGGWFAQASLAYHEWLQLDAGLRADYFGLRSEGTYASRYVGQGVNTLSLNRSGGRVNPSAALGITPVEGVQFFARYAEGQRAPTLSETAGGGAVWGIYHLPNPYLRPEVARTHEFGLNLIMDDWLPSEGKLRLKVARFDSRYDDYILRNAFRYRADYAYSYQFANIDRATLRGVELQAQLDLGYMFAEFSFNQFDRMLFCDAGVCSSDPGRDNINVTTPFIPPKRSIAATVGVRLLERKLVLGARLRADTRRGMTDANQYNDGVYWKPYEIVDLFGSYDATRHLKLGISVENIADKYYIGAMNFNGLPSPGRSIKGSLTYNF</sequence>
<keyword evidence="9 14" id="KW-0798">TonB box</keyword>
<evidence type="ECO:0000256" key="11">
    <source>
        <dbReference type="ARBA" id="ARBA00023170"/>
    </source>
</evidence>
<dbReference type="Proteomes" id="UP000078084">
    <property type="component" value="Unassembled WGS sequence"/>
</dbReference>
<dbReference type="InterPro" id="IPR010949">
    <property type="entry name" value="TonB_Hb/transfer/lactofer_rcpt"/>
</dbReference>
<dbReference type="Gene3D" id="2.170.130.10">
    <property type="entry name" value="TonB-dependent receptor, plug domain"/>
    <property type="match status" value="1"/>
</dbReference>
<dbReference type="NCBIfam" id="TIGR01785">
    <property type="entry name" value="TonB-hemin"/>
    <property type="match status" value="1"/>
</dbReference>
<dbReference type="GeneID" id="99728193"/>
<protein>
    <submittedName>
        <fullName evidence="18">Hemoglobin/transferrin/lactoferrin receptor protein/heme acquisition protein HasR</fullName>
    </submittedName>
</protein>
<dbReference type="OrthoDB" id="6046653at2"/>
<dbReference type="InterPro" id="IPR011662">
    <property type="entry name" value="Secretin/TonB_short_N"/>
</dbReference>
<dbReference type="EMBL" id="SGWZ01000001">
    <property type="protein sequence ID" value="RZS73093.1"/>
    <property type="molecule type" value="Genomic_DNA"/>
</dbReference>
<dbReference type="AlphaFoldDB" id="A0A171KQ66"/>
<keyword evidence="7 15" id="KW-0732">Signal</keyword>
<keyword evidence="3 13" id="KW-0813">Transport</keyword>
<dbReference type="InterPro" id="IPR000531">
    <property type="entry name" value="Beta-barrel_TonB"/>
</dbReference>
<keyword evidence="8" id="KW-0408">Iron</keyword>
<keyword evidence="5" id="KW-0410">Iron transport</keyword>
<comment type="similarity">
    <text evidence="2 13 14">Belongs to the TonB-dependent receptor family.</text>
</comment>
<dbReference type="InterPro" id="IPR037066">
    <property type="entry name" value="Plug_dom_sf"/>
</dbReference>
<evidence type="ECO:0000313" key="18">
    <source>
        <dbReference type="EMBL" id="RZS73093.1"/>
    </source>
</evidence>
<dbReference type="InterPro" id="IPR039426">
    <property type="entry name" value="TonB-dep_rcpt-like"/>
</dbReference>
<keyword evidence="12 13" id="KW-0998">Cell outer membrane</keyword>
<evidence type="ECO:0000259" key="16">
    <source>
        <dbReference type="SMART" id="SM00965"/>
    </source>
</evidence>
<dbReference type="InterPro" id="IPR011276">
    <property type="entry name" value="TonB_haem/Hb_rcpt"/>
</dbReference>
<comment type="subcellular location">
    <subcellularLocation>
        <location evidence="1 13">Cell outer membrane</location>
        <topology evidence="1 13">Multi-pass membrane protein</topology>
    </subcellularLocation>
</comment>
<evidence type="ECO:0000256" key="2">
    <source>
        <dbReference type="ARBA" id="ARBA00009810"/>
    </source>
</evidence>
<dbReference type="InterPro" id="IPR036942">
    <property type="entry name" value="Beta-barrel_TonB_sf"/>
</dbReference>
<evidence type="ECO:0000256" key="6">
    <source>
        <dbReference type="ARBA" id="ARBA00022692"/>
    </source>
</evidence>
<evidence type="ECO:0000256" key="4">
    <source>
        <dbReference type="ARBA" id="ARBA00022452"/>
    </source>
</evidence>